<sequence>MKKLVLLFVAFATLTAVNAQVETPQPSPSATLKQKVGLTDVTIEYSRPGVKGRTIFGGLEPWGTIWRTGANKNTTITFSDDVTFAGQNVKAGTYAIFTKLNSAKQWDIMLYADTNNWGTPQNWDDSKVVATAKTEVHEVPFNVETMAIDINNIKNDSAVLEIIWEKSYAAVPFTVPTDAKVTANINGIMNGPTADDYFASAVYYLESDKDIKTAEKWIDKAVEMNKANPKFWVIHQQALIKAKAGDKKGAIEAAKSSLALAKAAKYDAYIRKNEEVLKQWGAL</sequence>
<dbReference type="AlphaFoldDB" id="A0A5C7B3D0"/>
<evidence type="ECO:0000313" key="2">
    <source>
        <dbReference type="EMBL" id="TXE14934.1"/>
    </source>
</evidence>
<dbReference type="OrthoDB" id="187854at2"/>
<proteinExistence type="predicted"/>
<reference evidence="3" key="1">
    <citation type="submission" date="2019-08" db="EMBL/GenBank/DDBJ databases">
        <title>Seonamhaeicola sediminis sp. nov., isolated from marine sediment.</title>
        <authorList>
            <person name="Cao W.R."/>
        </authorList>
    </citation>
    <scope>NUCLEOTIDE SEQUENCE [LARGE SCALE GENOMIC DNA]</scope>
    <source>
        <strain evidence="3">Gy8</strain>
    </source>
</reference>
<dbReference type="EMBL" id="VOSC01000005">
    <property type="protein sequence ID" value="TXE14934.1"/>
    <property type="molecule type" value="Genomic_DNA"/>
</dbReference>
<dbReference type="InterPro" id="IPR021314">
    <property type="entry name" value="DUF2911"/>
</dbReference>
<feature type="chain" id="PRO_5022718786" evidence="1">
    <location>
        <begin position="20"/>
        <end position="283"/>
    </location>
</feature>
<evidence type="ECO:0000256" key="1">
    <source>
        <dbReference type="SAM" id="SignalP"/>
    </source>
</evidence>
<dbReference type="Pfam" id="PF11138">
    <property type="entry name" value="DUF2911"/>
    <property type="match status" value="1"/>
</dbReference>
<keyword evidence="3" id="KW-1185">Reference proteome</keyword>
<keyword evidence="1" id="KW-0732">Signal</keyword>
<organism evidence="2 3">
    <name type="scientific">Seonamhaeicola algicola</name>
    <dbReference type="NCBI Taxonomy" id="1719036"/>
    <lineage>
        <taxon>Bacteria</taxon>
        <taxon>Pseudomonadati</taxon>
        <taxon>Bacteroidota</taxon>
        <taxon>Flavobacteriia</taxon>
        <taxon>Flavobacteriales</taxon>
        <taxon>Flavobacteriaceae</taxon>
    </lineage>
</organism>
<comment type="caution">
    <text evidence="2">The sequence shown here is derived from an EMBL/GenBank/DDBJ whole genome shotgun (WGS) entry which is preliminary data.</text>
</comment>
<protein>
    <submittedName>
        <fullName evidence="2">DUF2911 domain-containing protein</fullName>
    </submittedName>
</protein>
<accession>A0A5C7B3D0</accession>
<dbReference type="RefSeq" id="WP_147130247.1">
    <property type="nucleotide sequence ID" value="NZ_VOSC01000005.1"/>
</dbReference>
<evidence type="ECO:0000313" key="3">
    <source>
        <dbReference type="Proteomes" id="UP000321790"/>
    </source>
</evidence>
<dbReference type="Proteomes" id="UP000321790">
    <property type="component" value="Unassembled WGS sequence"/>
</dbReference>
<name>A0A5C7B3D0_9FLAO</name>
<feature type="signal peptide" evidence="1">
    <location>
        <begin position="1"/>
        <end position="19"/>
    </location>
</feature>
<gene>
    <name evidence="2" type="ORF">FUA26_00055</name>
</gene>